<evidence type="ECO:0000256" key="11">
    <source>
        <dbReference type="ARBA" id="ARBA00023310"/>
    </source>
</evidence>
<dbReference type="Pfam" id="PF22919">
    <property type="entry name" value="ATP-synt_VA_C"/>
    <property type="match status" value="1"/>
</dbReference>
<dbReference type="CDD" id="cd18110">
    <property type="entry name" value="ATP-synt_F1_beta_C"/>
    <property type="match status" value="1"/>
</dbReference>
<dbReference type="NCBIfam" id="TIGR01039">
    <property type="entry name" value="atpD"/>
    <property type="match status" value="1"/>
</dbReference>
<dbReference type="InterPro" id="IPR055190">
    <property type="entry name" value="ATP-synt_VA_C"/>
</dbReference>
<dbReference type="GO" id="GO:0005524">
    <property type="term" value="F:ATP binding"/>
    <property type="evidence" value="ECO:0007669"/>
    <property type="project" value="UniProtKB-KW"/>
</dbReference>
<dbReference type="InterPro" id="IPR003593">
    <property type="entry name" value="AAA+_ATPase"/>
</dbReference>
<dbReference type="PANTHER" id="PTHR15184:SF71">
    <property type="entry name" value="ATP SYNTHASE SUBUNIT BETA, MITOCHONDRIAL"/>
    <property type="match status" value="1"/>
</dbReference>
<dbReference type="PANTHER" id="PTHR15184">
    <property type="entry name" value="ATP SYNTHASE"/>
    <property type="match status" value="1"/>
</dbReference>
<comment type="caution">
    <text evidence="14">The sequence shown here is derived from an EMBL/GenBank/DDBJ whole genome shotgun (WGS) entry which is preliminary data.</text>
</comment>
<evidence type="ECO:0000259" key="13">
    <source>
        <dbReference type="SMART" id="SM00382"/>
    </source>
</evidence>
<keyword evidence="15" id="KW-1185">Reference proteome</keyword>
<comment type="similarity">
    <text evidence="2">Belongs to the ATPase alpha/beta chains family.</text>
</comment>
<dbReference type="Gene3D" id="2.40.10.170">
    <property type="match status" value="1"/>
</dbReference>
<evidence type="ECO:0000256" key="9">
    <source>
        <dbReference type="ARBA" id="ARBA00023136"/>
    </source>
</evidence>
<dbReference type="FunFam" id="2.40.10.170:FF:000004">
    <property type="entry name" value="ATP synthase subunit beta"/>
    <property type="match status" value="1"/>
</dbReference>
<dbReference type="GO" id="GO:0005739">
    <property type="term" value="C:mitochondrion"/>
    <property type="evidence" value="ECO:0007669"/>
    <property type="project" value="GOC"/>
</dbReference>
<dbReference type="InterPro" id="IPR027417">
    <property type="entry name" value="P-loop_NTPase"/>
</dbReference>
<evidence type="ECO:0000256" key="7">
    <source>
        <dbReference type="ARBA" id="ARBA00022967"/>
    </source>
</evidence>
<dbReference type="GO" id="GO:0045259">
    <property type="term" value="C:proton-transporting ATP synthase complex"/>
    <property type="evidence" value="ECO:0007669"/>
    <property type="project" value="UniProtKB-KW"/>
</dbReference>
<evidence type="ECO:0000256" key="1">
    <source>
        <dbReference type="ARBA" id="ARBA00004370"/>
    </source>
</evidence>
<keyword evidence="4 12" id="KW-0547">Nucleotide-binding</keyword>
<dbReference type="CDD" id="cd01133">
    <property type="entry name" value="F1-ATPase_beta_CD"/>
    <property type="match status" value="1"/>
</dbReference>
<comment type="function">
    <text evidence="12">Produces ATP from ADP in the presence of a proton gradient across the membrane.</text>
</comment>
<dbReference type="HAMAP" id="MF_01347">
    <property type="entry name" value="ATP_synth_beta_bact"/>
    <property type="match status" value="1"/>
</dbReference>
<evidence type="ECO:0000256" key="2">
    <source>
        <dbReference type="ARBA" id="ARBA00008936"/>
    </source>
</evidence>
<comment type="catalytic activity">
    <reaction evidence="12">
        <text>ATP + H2O + 4 H(+)(in) = ADP + phosphate + 5 H(+)(out)</text>
        <dbReference type="Rhea" id="RHEA:57720"/>
        <dbReference type="ChEBI" id="CHEBI:15377"/>
        <dbReference type="ChEBI" id="CHEBI:15378"/>
        <dbReference type="ChEBI" id="CHEBI:30616"/>
        <dbReference type="ChEBI" id="CHEBI:43474"/>
        <dbReference type="ChEBI" id="CHEBI:456216"/>
        <dbReference type="EC" id="7.1.2.2"/>
    </reaction>
</comment>
<dbReference type="InterPro" id="IPR020003">
    <property type="entry name" value="ATPase_a/bsu_AS"/>
</dbReference>
<keyword evidence="7" id="KW-1278">Translocase</keyword>
<organism evidence="14 15">
    <name type="scientific">Petrolisthes cinctipes</name>
    <name type="common">Flat porcelain crab</name>
    <dbReference type="NCBI Taxonomy" id="88211"/>
    <lineage>
        <taxon>Eukaryota</taxon>
        <taxon>Metazoa</taxon>
        <taxon>Ecdysozoa</taxon>
        <taxon>Arthropoda</taxon>
        <taxon>Crustacea</taxon>
        <taxon>Multicrustacea</taxon>
        <taxon>Malacostraca</taxon>
        <taxon>Eumalacostraca</taxon>
        <taxon>Eucarida</taxon>
        <taxon>Decapoda</taxon>
        <taxon>Pleocyemata</taxon>
        <taxon>Anomura</taxon>
        <taxon>Galatheoidea</taxon>
        <taxon>Porcellanidae</taxon>
        <taxon>Petrolisthes</taxon>
    </lineage>
</organism>
<gene>
    <name evidence="14" type="ORF">Pcinc_020267</name>
</gene>
<evidence type="ECO:0000313" key="15">
    <source>
        <dbReference type="Proteomes" id="UP001286313"/>
    </source>
</evidence>
<comment type="subcellular location">
    <subcellularLocation>
        <location evidence="1">Membrane</location>
    </subcellularLocation>
</comment>
<dbReference type="GO" id="GO:0046933">
    <property type="term" value="F:proton-transporting ATP synthase activity, rotational mechanism"/>
    <property type="evidence" value="ECO:0007669"/>
    <property type="project" value="InterPro"/>
</dbReference>
<keyword evidence="6 12" id="KW-0067">ATP-binding</keyword>
<dbReference type="SUPFAM" id="SSF50615">
    <property type="entry name" value="N-terminal domain of alpha and beta subunits of F1 ATP synthase"/>
    <property type="match status" value="1"/>
</dbReference>
<comment type="subunit">
    <text evidence="12">F-type ATPases have 2 components, CF(1) - the catalytic core - and CF(0) - the membrane proton channel. CF(1) and CF(0) have multiple subunits.</text>
</comment>
<dbReference type="Pfam" id="PF00006">
    <property type="entry name" value="ATP-synt_ab"/>
    <property type="match status" value="1"/>
</dbReference>
<protein>
    <recommendedName>
        <fullName evidence="12">ATP synthase subunit beta</fullName>
        <ecNumber evidence="12">7.1.2.2</ecNumber>
    </recommendedName>
</protein>
<dbReference type="PROSITE" id="PS00152">
    <property type="entry name" value="ATPASE_ALPHA_BETA"/>
    <property type="match status" value="1"/>
</dbReference>
<dbReference type="InterPro" id="IPR050053">
    <property type="entry name" value="ATPase_alpha/beta_chains"/>
</dbReference>
<dbReference type="InterPro" id="IPR036121">
    <property type="entry name" value="ATPase_F1/V1/A1_a/bsu_N_sf"/>
</dbReference>
<dbReference type="EC" id="7.1.2.2" evidence="12"/>
<evidence type="ECO:0000256" key="5">
    <source>
        <dbReference type="ARBA" id="ARBA00022781"/>
    </source>
</evidence>
<evidence type="ECO:0000256" key="4">
    <source>
        <dbReference type="ARBA" id="ARBA00022741"/>
    </source>
</evidence>
<dbReference type="Gene3D" id="1.10.1140.10">
    <property type="entry name" value="Bovine Mitochondrial F1-atpase, Atp Synthase Beta Chain, Chain D, domain 3"/>
    <property type="match status" value="1"/>
</dbReference>
<dbReference type="SUPFAM" id="SSF47917">
    <property type="entry name" value="C-terminal domain of alpha and beta subunits of F1 ATP synthase"/>
    <property type="match status" value="1"/>
</dbReference>
<name>A0AAE1FN35_PETCI</name>
<dbReference type="InterPro" id="IPR024034">
    <property type="entry name" value="ATPase_F1/V1_b/a_C"/>
</dbReference>
<dbReference type="Pfam" id="PF02874">
    <property type="entry name" value="ATP-synt_ab_N"/>
    <property type="match status" value="1"/>
</dbReference>
<dbReference type="GO" id="GO:0042776">
    <property type="term" value="P:proton motive force-driven mitochondrial ATP synthesis"/>
    <property type="evidence" value="ECO:0007669"/>
    <property type="project" value="TreeGrafter"/>
</dbReference>
<dbReference type="Proteomes" id="UP001286313">
    <property type="component" value="Unassembled WGS sequence"/>
</dbReference>
<keyword evidence="9" id="KW-0472">Membrane</keyword>
<dbReference type="AlphaFoldDB" id="A0AAE1FN35"/>
<dbReference type="EMBL" id="JAWQEG010002050">
    <property type="protein sequence ID" value="KAK3874818.1"/>
    <property type="molecule type" value="Genomic_DNA"/>
</dbReference>
<proteinExistence type="inferred from homology"/>
<dbReference type="FunFam" id="1.10.1140.10:FF:000001">
    <property type="entry name" value="ATP synthase subunit beta"/>
    <property type="match status" value="1"/>
</dbReference>
<dbReference type="InterPro" id="IPR004100">
    <property type="entry name" value="ATPase_F1/V1/A1_a/bsu_N"/>
</dbReference>
<feature type="domain" description="AAA+ ATPase" evidence="13">
    <location>
        <begin position="195"/>
        <end position="379"/>
    </location>
</feature>
<dbReference type="InterPro" id="IPR000194">
    <property type="entry name" value="ATPase_F1/V1/A1_a/bsu_nucl-bd"/>
</dbReference>
<dbReference type="Gene3D" id="3.40.50.300">
    <property type="entry name" value="P-loop containing nucleotide triphosphate hydrolases"/>
    <property type="match status" value="1"/>
</dbReference>
<dbReference type="SMART" id="SM00382">
    <property type="entry name" value="AAA"/>
    <property type="match status" value="1"/>
</dbReference>
<dbReference type="InterPro" id="IPR005722">
    <property type="entry name" value="ATP_synth_F1_bsu"/>
</dbReference>
<evidence type="ECO:0000256" key="6">
    <source>
        <dbReference type="ARBA" id="ARBA00022840"/>
    </source>
</evidence>
<keyword evidence="8" id="KW-0406">Ion transport</keyword>
<keyword evidence="5" id="KW-0375">Hydrogen ion transport</keyword>
<dbReference type="PIRSF" id="PIRSF039072">
    <property type="entry name" value="ATPase_subunit_beta"/>
    <property type="match status" value="1"/>
</dbReference>
<sequence length="525" mass="56110">MLGAATRACSSILKAAKPALAINTIQNVSGRSLPALLNSQRNYVAKAEAATQTGKANGKIVAVIGAVVDVQFEGELPPILNSLEVENRTPRLVLEVAQHLGENIVRTIAMDGTEGLVRGNGVRDSGSPISIPVGPGTLGRIINVIGEPIDERGPVPTEHFSAIHAEAPDFVEMSVEQEILVTGIKVVDLLAPYSKGGKIGLFGGAGVGKTVLIMELINNVAKAHGGYSVFAGVGERTREGNDLYHEMIESGVISLKDDTSKVSLVYGQMNEPPGARARVALTGLTVAEYFRDQEGQDVLLFIDNIFRFTQAGSEVSALLGRIPSAVGYQPTLATDMGSMQERITTTKKGSITSVQAIYVPADDLTDPAPATTFAHLDATTVLSRGIAELGIYPAVDPLDSISRIMDANIIGHEHYNVARSVQKILQDHKSLQDIIAILGMDELSEEDKLTVARARKIQKFLSQPFQVAEVFTGYPGKFVSLENTITSFKEILAGKHDDLPEAAFYMQGDIQDVIDKSEQLATQGS</sequence>
<evidence type="ECO:0000313" key="14">
    <source>
        <dbReference type="EMBL" id="KAK3874818.1"/>
    </source>
</evidence>
<evidence type="ECO:0000256" key="10">
    <source>
        <dbReference type="ARBA" id="ARBA00023196"/>
    </source>
</evidence>
<dbReference type="SUPFAM" id="SSF52540">
    <property type="entry name" value="P-loop containing nucleoside triphosphate hydrolases"/>
    <property type="match status" value="1"/>
</dbReference>
<dbReference type="CDD" id="cd18115">
    <property type="entry name" value="ATP-synt_F1_beta_N"/>
    <property type="match status" value="1"/>
</dbReference>
<dbReference type="FunFam" id="3.40.50.300:FF:000026">
    <property type="entry name" value="ATP synthase subunit beta"/>
    <property type="match status" value="1"/>
</dbReference>
<evidence type="ECO:0000256" key="8">
    <source>
        <dbReference type="ARBA" id="ARBA00023065"/>
    </source>
</evidence>
<reference evidence="14" key="1">
    <citation type="submission" date="2023-10" db="EMBL/GenBank/DDBJ databases">
        <title>Genome assemblies of two species of porcelain crab, Petrolisthes cinctipes and Petrolisthes manimaculis (Anomura: Porcellanidae).</title>
        <authorList>
            <person name="Angst P."/>
        </authorList>
    </citation>
    <scope>NUCLEOTIDE SEQUENCE</scope>
    <source>
        <strain evidence="14">PB745_01</strain>
        <tissue evidence="14">Gill</tissue>
    </source>
</reference>
<keyword evidence="3" id="KW-0813">Transport</keyword>
<accession>A0AAE1FN35</accession>
<evidence type="ECO:0000256" key="12">
    <source>
        <dbReference type="RuleBase" id="RU003553"/>
    </source>
</evidence>
<evidence type="ECO:0000256" key="3">
    <source>
        <dbReference type="ARBA" id="ARBA00022448"/>
    </source>
</evidence>
<keyword evidence="11 12" id="KW-0066">ATP synthesis</keyword>
<keyword evidence="10 12" id="KW-0139">CF(1)</keyword>